<proteinExistence type="predicted"/>
<dbReference type="EMBL" id="WEIA01000006">
    <property type="protein sequence ID" value="NLR21961.1"/>
    <property type="molecule type" value="Genomic_DNA"/>
</dbReference>
<dbReference type="Proteomes" id="UP001304419">
    <property type="component" value="Chromosome 1"/>
</dbReference>
<dbReference type="EMBL" id="CP137578">
    <property type="protein sequence ID" value="WOX28623.1"/>
    <property type="molecule type" value="Genomic_DNA"/>
</dbReference>
<name>A0A8I2H880_9GAMM</name>
<keyword evidence="1" id="KW-0732">Signal</keyword>
<protein>
    <recommendedName>
        <fullName evidence="6">DUF5666 domain-containing protein</fullName>
    </recommendedName>
</protein>
<dbReference type="Proteomes" id="UP000646877">
    <property type="component" value="Unassembled WGS sequence"/>
</dbReference>
<dbReference type="AlphaFoldDB" id="A0A8I2H880"/>
<evidence type="ECO:0000313" key="4">
    <source>
        <dbReference type="Proteomes" id="UP000646877"/>
    </source>
</evidence>
<evidence type="ECO:0000256" key="1">
    <source>
        <dbReference type="SAM" id="SignalP"/>
    </source>
</evidence>
<reference evidence="2" key="1">
    <citation type="submission" date="2019-10" db="EMBL/GenBank/DDBJ databases">
        <authorList>
            <person name="Paulsen S."/>
        </authorList>
    </citation>
    <scope>NUCLEOTIDE SEQUENCE</scope>
    <source>
        <strain evidence="2">LMG 19692</strain>
    </source>
</reference>
<evidence type="ECO:0000313" key="2">
    <source>
        <dbReference type="EMBL" id="NLR21961.1"/>
    </source>
</evidence>
<dbReference type="RefSeq" id="WP_193521946.1">
    <property type="nucleotide sequence ID" value="NZ_CBCSDF010000013.1"/>
</dbReference>
<evidence type="ECO:0000313" key="3">
    <source>
        <dbReference type="EMBL" id="WOX28623.1"/>
    </source>
</evidence>
<evidence type="ECO:0008006" key="6">
    <source>
        <dbReference type="Google" id="ProtNLM"/>
    </source>
</evidence>
<accession>A0A8I2H880</accession>
<organism evidence="2 4">
    <name type="scientific">Pseudoalteromonas maricaloris</name>
    <dbReference type="NCBI Taxonomy" id="184924"/>
    <lineage>
        <taxon>Bacteria</taxon>
        <taxon>Pseudomonadati</taxon>
        <taxon>Pseudomonadota</taxon>
        <taxon>Gammaproteobacteria</taxon>
        <taxon>Alteromonadales</taxon>
        <taxon>Pseudoalteromonadaceae</taxon>
        <taxon>Pseudoalteromonas</taxon>
    </lineage>
</organism>
<reference evidence="3 5" key="2">
    <citation type="submission" date="2023-10" db="EMBL/GenBank/DDBJ databases">
        <title>To unveil natural product biosynthetic capacity in Pseudoalteromonas.</title>
        <authorList>
            <person name="Wang J."/>
        </authorList>
    </citation>
    <scope>NUCLEOTIDE SEQUENCE [LARGE SCALE GENOMIC DNA]</scope>
    <source>
        <strain evidence="3 5">DSM 15914</strain>
    </source>
</reference>
<evidence type="ECO:0000313" key="5">
    <source>
        <dbReference type="Proteomes" id="UP001304419"/>
    </source>
</evidence>
<sequence>MKVLNKVFGAIVLALGVSAGSASAAEVKITEVDYGSVVIQTADVVLNHSQAGTFSMNVSENHLTVNAQDSNGRKFRCVMNGTSSYSDPAILERVTNIAATISEGDRVQIEVQKNVLPQVCHIKKMLSF</sequence>
<gene>
    <name evidence="2" type="ORF">F9Y85_11635</name>
    <name evidence="3" type="ORF">R5H13_18715</name>
</gene>
<feature type="chain" id="PRO_5034320574" description="DUF5666 domain-containing protein" evidence="1">
    <location>
        <begin position="25"/>
        <end position="128"/>
    </location>
</feature>
<keyword evidence="5" id="KW-1185">Reference proteome</keyword>
<feature type="signal peptide" evidence="1">
    <location>
        <begin position="1"/>
        <end position="24"/>
    </location>
</feature>